<reference evidence="8" key="1">
    <citation type="journal article" date="2019" name="Int. J. Syst. Evol. Microbiol.">
        <title>The Global Catalogue of Microorganisms (GCM) 10K type strain sequencing project: providing services to taxonomists for standard genome sequencing and annotation.</title>
        <authorList>
            <consortium name="The Broad Institute Genomics Platform"/>
            <consortium name="The Broad Institute Genome Sequencing Center for Infectious Disease"/>
            <person name="Wu L."/>
            <person name="Ma J."/>
        </authorList>
    </citation>
    <scope>NUCLEOTIDE SEQUENCE [LARGE SCALE GENOMIC DNA]</scope>
    <source>
        <strain evidence="8">KCTC 42964</strain>
    </source>
</reference>
<comment type="similarity">
    <text evidence="2">Belongs to the TrbI/VirB10 family.</text>
</comment>
<comment type="subcellular location">
    <subcellularLocation>
        <location evidence="1">Membrane</location>
        <topology evidence="1">Single-pass membrane protein</topology>
    </subcellularLocation>
</comment>
<dbReference type="Proteomes" id="UP001595528">
    <property type="component" value="Unassembled WGS sequence"/>
</dbReference>
<feature type="region of interest" description="Disordered" evidence="6">
    <location>
        <begin position="107"/>
        <end position="126"/>
    </location>
</feature>
<organism evidence="7 8">
    <name type="scientific">Marinibaculum pumilum</name>
    <dbReference type="NCBI Taxonomy" id="1766165"/>
    <lineage>
        <taxon>Bacteria</taxon>
        <taxon>Pseudomonadati</taxon>
        <taxon>Pseudomonadota</taxon>
        <taxon>Alphaproteobacteria</taxon>
        <taxon>Rhodospirillales</taxon>
        <taxon>Rhodospirillaceae</taxon>
        <taxon>Marinibaculum</taxon>
    </lineage>
</organism>
<dbReference type="RefSeq" id="WP_379905495.1">
    <property type="nucleotide sequence ID" value="NZ_JBHRTR010000044.1"/>
</dbReference>
<dbReference type="PROSITE" id="PS51257">
    <property type="entry name" value="PROKAR_LIPOPROTEIN"/>
    <property type="match status" value="1"/>
</dbReference>
<name>A0ABV7L6Z5_9PROT</name>
<dbReference type="InterPro" id="IPR042217">
    <property type="entry name" value="T4SS_VirB10/TrbI"/>
</dbReference>
<evidence type="ECO:0000313" key="8">
    <source>
        <dbReference type="Proteomes" id="UP001595528"/>
    </source>
</evidence>
<evidence type="ECO:0000256" key="5">
    <source>
        <dbReference type="ARBA" id="ARBA00023136"/>
    </source>
</evidence>
<comment type="caution">
    <text evidence="7">The sequence shown here is derived from an EMBL/GenBank/DDBJ whole genome shotgun (WGS) entry which is preliminary data.</text>
</comment>
<evidence type="ECO:0000256" key="6">
    <source>
        <dbReference type="SAM" id="MobiDB-lite"/>
    </source>
</evidence>
<accession>A0ABV7L6Z5</accession>
<feature type="compositionally biased region" description="Pro residues" evidence="6">
    <location>
        <begin position="84"/>
        <end position="101"/>
    </location>
</feature>
<feature type="region of interest" description="Disordered" evidence="6">
    <location>
        <begin position="22"/>
        <end position="102"/>
    </location>
</feature>
<feature type="compositionally biased region" description="Pro residues" evidence="6">
    <location>
        <begin position="57"/>
        <end position="66"/>
    </location>
</feature>
<evidence type="ECO:0000256" key="2">
    <source>
        <dbReference type="ARBA" id="ARBA00010265"/>
    </source>
</evidence>
<keyword evidence="5" id="KW-0472">Membrane</keyword>
<gene>
    <name evidence="7" type="ORF">ACFOGJ_24220</name>
</gene>
<evidence type="ECO:0000256" key="1">
    <source>
        <dbReference type="ARBA" id="ARBA00004167"/>
    </source>
</evidence>
<keyword evidence="4" id="KW-1133">Transmembrane helix</keyword>
<dbReference type="EMBL" id="JBHRTR010000044">
    <property type="protein sequence ID" value="MFC3230377.1"/>
    <property type="molecule type" value="Genomic_DNA"/>
</dbReference>
<keyword evidence="8" id="KW-1185">Reference proteome</keyword>
<protein>
    <submittedName>
        <fullName evidence="7">TrbI/VirB10 family protein</fullName>
    </submittedName>
</protein>
<evidence type="ECO:0000313" key="7">
    <source>
        <dbReference type="EMBL" id="MFC3230377.1"/>
    </source>
</evidence>
<proteinExistence type="inferred from homology"/>
<dbReference type="InterPro" id="IPR005498">
    <property type="entry name" value="T4SS_VirB10/TraB/TrbI"/>
</dbReference>
<feature type="compositionally biased region" description="Acidic residues" evidence="6">
    <location>
        <begin position="23"/>
        <end position="34"/>
    </location>
</feature>
<sequence>MSKGSSIGGALALGLVLLLAGCGDDEETPPEDVDAALSAELYEVPELPEPEPEPRIVQPPAPPPQPVIVMPAQPEPASKEVEKTPPPPPPERTLPPAPPPQFDLAAQRRAETAARRLSQRRQAGPGFGDVAAAAVAGTPAGAEWVNSDPDYRREDPPSTTSSFPVNRSFILTQDRVVTAVLQSPINSQIGGYVRAMVDMDVYGADGRYLLLEKGDVALGTYEALEKQGQSRLAVQWYRIIRARDGAHIYDDEDDQLGLAGDAMGRAGLVGDVDNRITERYGSAFVTAVVAAAAAAAVPPNSGNQNIAAAAQQFGQSAGQITAQALEATVDIAPVISVAAGERVVLTLNRDVYLRRPERVGEEVAAVTEPGRGEGR</sequence>
<keyword evidence="3" id="KW-0812">Transmembrane</keyword>
<evidence type="ECO:0000256" key="3">
    <source>
        <dbReference type="ARBA" id="ARBA00022692"/>
    </source>
</evidence>
<evidence type="ECO:0000256" key="4">
    <source>
        <dbReference type="ARBA" id="ARBA00022989"/>
    </source>
</evidence>
<dbReference type="Pfam" id="PF03743">
    <property type="entry name" value="TrbI"/>
    <property type="match status" value="1"/>
</dbReference>
<dbReference type="Gene3D" id="2.40.128.260">
    <property type="entry name" value="Type IV secretion system, VirB10/TraB/TrbI"/>
    <property type="match status" value="1"/>
</dbReference>
<feature type="region of interest" description="Disordered" evidence="6">
    <location>
        <begin position="141"/>
        <end position="161"/>
    </location>
</feature>
<dbReference type="CDD" id="cd16429">
    <property type="entry name" value="VirB10"/>
    <property type="match status" value="1"/>
</dbReference>